<reference evidence="3" key="1">
    <citation type="submission" date="2017-02" db="UniProtKB">
        <authorList>
            <consortium name="WormBaseParasite"/>
        </authorList>
    </citation>
    <scope>IDENTIFICATION</scope>
</reference>
<evidence type="ECO:0000313" key="1">
    <source>
        <dbReference type="EMBL" id="VDL84565.1"/>
    </source>
</evidence>
<gene>
    <name evidence="1" type="ORF">NBR_LOCUS20827</name>
</gene>
<dbReference type="AlphaFoldDB" id="A0A0N4YUA4"/>
<proteinExistence type="predicted"/>
<keyword evidence="2" id="KW-1185">Reference proteome</keyword>
<dbReference type="STRING" id="27835.A0A0N4YUA4"/>
<dbReference type="EMBL" id="UYSL01025564">
    <property type="protein sequence ID" value="VDL84565.1"/>
    <property type="molecule type" value="Genomic_DNA"/>
</dbReference>
<dbReference type="Proteomes" id="UP000271162">
    <property type="component" value="Unassembled WGS sequence"/>
</dbReference>
<dbReference type="WBParaSite" id="NBR_0002082601-mRNA-1">
    <property type="protein sequence ID" value="NBR_0002082601-mRNA-1"/>
    <property type="gene ID" value="NBR_0002082601"/>
</dbReference>
<evidence type="ECO:0000313" key="2">
    <source>
        <dbReference type="Proteomes" id="UP000271162"/>
    </source>
</evidence>
<accession>A0A0N4YUA4</accession>
<sequence length="205" mass="23601">MDAEEDVSLQVKHEVAKLKNVGTYEQGELHIDSNQVRTNHEIQLLQKSQPSIESHYAEFWWPPSHSPLKTQGLRKTNCGEFVRMFRHQYEEVVGCEATLIEILADDHLAGRAKNIFMALPRTISVQGDQVRNAQIFATGTVLVKNDLGTSQKLKESLERILNDDRFGRLPNLDPYRRQLSFVKYFLLDKVHVIDQGEDEERSNDI</sequence>
<evidence type="ECO:0000313" key="3">
    <source>
        <dbReference type="WBParaSite" id="NBR_0002082601-mRNA-1"/>
    </source>
</evidence>
<protein>
    <submittedName>
        <fullName evidence="3">Glucuronosyltransferase</fullName>
    </submittedName>
</protein>
<organism evidence="3">
    <name type="scientific">Nippostrongylus brasiliensis</name>
    <name type="common">Rat hookworm</name>
    <dbReference type="NCBI Taxonomy" id="27835"/>
    <lineage>
        <taxon>Eukaryota</taxon>
        <taxon>Metazoa</taxon>
        <taxon>Ecdysozoa</taxon>
        <taxon>Nematoda</taxon>
        <taxon>Chromadorea</taxon>
        <taxon>Rhabditida</taxon>
        <taxon>Rhabditina</taxon>
        <taxon>Rhabditomorpha</taxon>
        <taxon>Strongyloidea</taxon>
        <taxon>Heligmosomidae</taxon>
        <taxon>Nippostrongylus</taxon>
    </lineage>
</organism>
<name>A0A0N4YUA4_NIPBR</name>
<reference evidence="1 2" key="2">
    <citation type="submission" date="2018-11" db="EMBL/GenBank/DDBJ databases">
        <authorList>
            <consortium name="Pathogen Informatics"/>
        </authorList>
    </citation>
    <scope>NUCLEOTIDE SEQUENCE [LARGE SCALE GENOMIC DNA]</scope>
</reference>